<reference evidence="2" key="1">
    <citation type="journal article" date="2021" name="Genome Biol. Evol.">
        <title>A High-Quality Reference Genome for a Parasitic Bivalve with Doubly Uniparental Inheritance (Bivalvia: Unionida).</title>
        <authorList>
            <person name="Smith C.H."/>
        </authorList>
    </citation>
    <scope>NUCLEOTIDE SEQUENCE</scope>
    <source>
        <strain evidence="2">CHS0354</strain>
    </source>
</reference>
<gene>
    <name evidence="2" type="ORF">CHS0354_043119</name>
</gene>
<name>A0AAE0SBI5_9BIVA</name>
<dbReference type="EMBL" id="JAEAOA010002363">
    <property type="protein sequence ID" value="KAK3588950.1"/>
    <property type="molecule type" value="Genomic_DNA"/>
</dbReference>
<protein>
    <submittedName>
        <fullName evidence="2">Uncharacterized protein</fullName>
    </submittedName>
</protein>
<comment type="caution">
    <text evidence="2">The sequence shown here is derived from an EMBL/GenBank/DDBJ whole genome shotgun (WGS) entry which is preliminary data.</text>
</comment>
<dbReference type="Proteomes" id="UP001195483">
    <property type="component" value="Unassembled WGS sequence"/>
</dbReference>
<sequence>MAGTKCHLHFITEDEHKEKKEDEKSLTPVDSYGRRQGGAADTSQLHGNGVMTEEVTDHEKENGWIYSVQLSFYLLKI</sequence>
<evidence type="ECO:0000313" key="2">
    <source>
        <dbReference type="EMBL" id="KAK3588950.1"/>
    </source>
</evidence>
<reference evidence="2" key="3">
    <citation type="submission" date="2023-05" db="EMBL/GenBank/DDBJ databases">
        <authorList>
            <person name="Smith C.H."/>
        </authorList>
    </citation>
    <scope>NUCLEOTIDE SEQUENCE</scope>
    <source>
        <strain evidence="2">CHS0354</strain>
        <tissue evidence="2">Mantle</tissue>
    </source>
</reference>
<accession>A0AAE0SBI5</accession>
<evidence type="ECO:0000256" key="1">
    <source>
        <dbReference type="SAM" id="MobiDB-lite"/>
    </source>
</evidence>
<reference evidence="2" key="2">
    <citation type="journal article" date="2021" name="Genome Biol. Evol.">
        <title>Developing a high-quality reference genome for a parasitic bivalve with doubly uniparental inheritance (Bivalvia: Unionida).</title>
        <authorList>
            <person name="Smith C.H."/>
        </authorList>
    </citation>
    <scope>NUCLEOTIDE SEQUENCE</scope>
    <source>
        <strain evidence="2">CHS0354</strain>
        <tissue evidence="2">Mantle</tissue>
    </source>
</reference>
<organism evidence="2 3">
    <name type="scientific">Potamilus streckersoni</name>
    <dbReference type="NCBI Taxonomy" id="2493646"/>
    <lineage>
        <taxon>Eukaryota</taxon>
        <taxon>Metazoa</taxon>
        <taxon>Spiralia</taxon>
        <taxon>Lophotrochozoa</taxon>
        <taxon>Mollusca</taxon>
        <taxon>Bivalvia</taxon>
        <taxon>Autobranchia</taxon>
        <taxon>Heteroconchia</taxon>
        <taxon>Palaeoheterodonta</taxon>
        <taxon>Unionida</taxon>
        <taxon>Unionoidea</taxon>
        <taxon>Unionidae</taxon>
        <taxon>Ambleminae</taxon>
        <taxon>Lampsilini</taxon>
        <taxon>Potamilus</taxon>
    </lineage>
</organism>
<evidence type="ECO:0000313" key="3">
    <source>
        <dbReference type="Proteomes" id="UP001195483"/>
    </source>
</evidence>
<feature type="region of interest" description="Disordered" evidence="1">
    <location>
        <begin position="10"/>
        <end position="56"/>
    </location>
</feature>
<proteinExistence type="predicted"/>
<feature type="compositionally biased region" description="Basic and acidic residues" evidence="1">
    <location>
        <begin position="10"/>
        <end position="25"/>
    </location>
</feature>
<keyword evidence="3" id="KW-1185">Reference proteome</keyword>
<dbReference type="AlphaFoldDB" id="A0AAE0SBI5"/>